<gene>
    <name evidence="2" type="ORF">LXT13_10700</name>
</gene>
<organism evidence="2 3">
    <name type="scientific">Pelomonas cellulosilytica</name>
    <dbReference type="NCBI Taxonomy" id="2906762"/>
    <lineage>
        <taxon>Bacteria</taxon>
        <taxon>Pseudomonadati</taxon>
        <taxon>Pseudomonadota</taxon>
        <taxon>Betaproteobacteria</taxon>
        <taxon>Burkholderiales</taxon>
        <taxon>Sphaerotilaceae</taxon>
        <taxon>Roseateles</taxon>
    </lineage>
</organism>
<dbReference type="InterPro" id="IPR003594">
    <property type="entry name" value="HATPase_dom"/>
</dbReference>
<dbReference type="Proteomes" id="UP001200741">
    <property type="component" value="Unassembled WGS sequence"/>
</dbReference>
<dbReference type="CDD" id="cd16934">
    <property type="entry name" value="HATPase_RsbT-like"/>
    <property type="match status" value="1"/>
</dbReference>
<dbReference type="SUPFAM" id="SSF55874">
    <property type="entry name" value="ATPase domain of HSP90 chaperone/DNA topoisomerase II/histidine kinase"/>
    <property type="match status" value="1"/>
</dbReference>
<reference evidence="2 3" key="1">
    <citation type="submission" date="2021-12" db="EMBL/GenBank/DDBJ databases">
        <title>Genome seq of P8.</title>
        <authorList>
            <person name="Seo T."/>
        </authorList>
    </citation>
    <scope>NUCLEOTIDE SEQUENCE [LARGE SCALE GENOMIC DNA]</scope>
    <source>
        <strain evidence="2 3">P8</strain>
    </source>
</reference>
<evidence type="ECO:0000313" key="3">
    <source>
        <dbReference type="Proteomes" id="UP001200741"/>
    </source>
</evidence>
<proteinExistence type="predicted"/>
<dbReference type="EMBL" id="JAJTWU010000003">
    <property type="protein sequence ID" value="MCE4554896.1"/>
    <property type="molecule type" value="Genomic_DNA"/>
</dbReference>
<name>A0ABS8XVQ9_9BURK</name>
<evidence type="ECO:0000313" key="2">
    <source>
        <dbReference type="EMBL" id="MCE4554896.1"/>
    </source>
</evidence>
<dbReference type="RefSeq" id="WP_233371902.1">
    <property type="nucleotide sequence ID" value="NZ_JAJTWU010000003.1"/>
</dbReference>
<sequence length="134" mass="14392">MTPPSEGHLPVASETDIVLARQQVRKLTQELKFSLVDQTKMITAASELARNTLIYGGGGAMEWSLVHNGVRSGLRLSFVDQGPGIPDLDLALKDGWTSGGGLGMGLSGSKRLVNEFEIDTAVGRGTRVTITRWK</sequence>
<protein>
    <submittedName>
        <fullName evidence="2">Anti-sigma regulatory factor</fullName>
    </submittedName>
</protein>
<comment type="caution">
    <text evidence="2">The sequence shown here is derived from an EMBL/GenBank/DDBJ whole genome shotgun (WGS) entry which is preliminary data.</text>
</comment>
<feature type="domain" description="Histidine kinase/HSP90-like ATPase" evidence="1">
    <location>
        <begin position="37"/>
        <end position="131"/>
    </location>
</feature>
<evidence type="ECO:0000259" key="1">
    <source>
        <dbReference type="Pfam" id="PF02518"/>
    </source>
</evidence>
<dbReference type="InterPro" id="IPR036890">
    <property type="entry name" value="HATPase_C_sf"/>
</dbReference>
<keyword evidence="3" id="KW-1185">Reference proteome</keyword>
<accession>A0ABS8XVQ9</accession>
<dbReference type="Gene3D" id="3.30.565.10">
    <property type="entry name" value="Histidine kinase-like ATPase, C-terminal domain"/>
    <property type="match status" value="1"/>
</dbReference>
<dbReference type="Pfam" id="PF02518">
    <property type="entry name" value="HATPase_c"/>
    <property type="match status" value="1"/>
</dbReference>